<organism evidence="2 3">
    <name type="scientific">Brasilonema sennae CENA114</name>
    <dbReference type="NCBI Taxonomy" id="415709"/>
    <lineage>
        <taxon>Bacteria</taxon>
        <taxon>Bacillati</taxon>
        <taxon>Cyanobacteriota</taxon>
        <taxon>Cyanophyceae</taxon>
        <taxon>Nostocales</taxon>
        <taxon>Scytonemataceae</taxon>
        <taxon>Brasilonema</taxon>
        <taxon>Bromeliae group (in: Brasilonema)</taxon>
    </lineage>
</organism>
<proteinExistence type="predicted"/>
<evidence type="ECO:0000259" key="1">
    <source>
        <dbReference type="Pfam" id="PF00535"/>
    </source>
</evidence>
<keyword evidence="3" id="KW-1185">Reference proteome</keyword>
<accession>A0A856MGR0</accession>
<evidence type="ECO:0000313" key="2">
    <source>
        <dbReference type="EMBL" id="QDL08126.1"/>
    </source>
</evidence>
<evidence type="ECO:0000313" key="3">
    <source>
        <dbReference type="Proteomes" id="UP000503129"/>
    </source>
</evidence>
<dbReference type="AlphaFoldDB" id="A0A856MGR0"/>
<dbReference type="CDD" id="cd00761">
    <property type="entry name" value="Glyco_tranf_GTA_type"/>
    <property type="match status" value="1"/>
</dbReference>
<feature type="domain" description="Glycosyltransferase 2-like" evidence="1">
    <location>
        <begin position="6"/>
        <end position="137"/>
    </location>
</feature>
<sequence>MHKIAVITFCFDRELELVRCIKSVQAQQDAPPFVHYVFSERVEALKNVSEVAKVEKLVHWVSISNPYHAEHSSPRMAKLRQAALEMIQEPYVCFLDDDNEILPNHLSSLFNVIEVQQLDAAYSWRVLVYPDGSPFTGDYYPWNPSQEIAESLYQWCLENGLLRPGDSIVYDGPRNSDDPRNVATVDMNEWLFRTDSIRHLGFNPEFSQQELANQVGEDDKLLEKILQNDFRFECTQNATVRYYLGGVSNAIPNIK</sequence>
<gene>
    <name evidence="2" type="ORF">DP114_09630</name>
</gene>
<dbReference type="EMBL" id="CP030118">
    <property type="protein sequence ID" value="QDL08126.1"/>
    <property type="molecule type" value="Genomic_DNA"/>
</dbReference>
<dbReference type="Proteomes" id="UP000503129">
    <property type="component" value="Chromosome"/>
</dbReference>
<reference evidence="2 3" key="1">
    <citation type="submission" date="2018-06" db="EMBL/GenBank/DDBJ databases">
        <title>Comparative genomics of Brasilonema spp. strains.</title>
        <authorList>
            <person name="Alvarenga D.O."/>
            <person name="Fiore M.F."/>
            <person name="Varani A.M."/>
        </authorList>
    </citation>
    <scope>NUCLEOTIDE SEQUENCE [LARGE SCALE GENOMIC DNA]</scope>
    <source>
        <strain evidence="2 3">CENA114</strain>
    </source>
</reference>
<name>A0A856MGR0_9CYAN</name>
<dbReference type="InterPro" id="IPR029044">
    <property type="entry name" value="Nucleotide-diphossugar_trans"/>
</dbReference>
<dbReference type="Pfam" id="PF00535">
    <property type="entry name" value="Glycos_transf_2"/>
    <property type="match status" value="1"/>
</dbReference>
<dbReference type="SUPFAM" id="SSF53448">
    <property type="entry name" value="Nucleotide-diphospho-sugar transferases"/>
    <property type="match status" value="1"/>
</dbReference>
<dbReference type="Gene3D" id="3.90.550.10">
    <property type="entry name" value="Spore Coat Polysaccharide Biosynthesis Protein SpsA, Chain A"/>
    <property type="match status" value="1"/>
</dbReference>
<dbReference type="RefSeq" id="WP_169265178.1">
    <property type="nucleotide sequence ID" value="NZ_CAWOXK010000001.1"/>
</dbReference>
<protein>
    <recommendedName>
        <fullName evidence="1">Glycosyltransferase 2-like domain-containing protein</fullName>
    </recommendedName>
</protein>
<dbReference type="InterPro" id="IPR001173">
    <property type="entry name" value="Glyco_trans_2-like"/>
</dbReference>
<dbReference type="KEGG" id="bsen:DP114_09630"/>